<evidence type="ECO:0000256" key="9">
    <source>
        <dbReference type="ARBA" id="ARBA00023242"/>
    </source>
</evidence>
<dbReference type="FunFam" id="1.20.272.10:FF:000005">
    <property type="entry name" value="Replication factor C subunit 1"/>
    <property type="match status" value="1"/>
</dbReference>
<keyword evidence="6 12" id="KW-0547">Nucleotide-binding</keyword>
<feature type="region of interest" description="Disordered" evidence="13">
    <location>
        <begin position="32"/>
        <end position="56"/>
    </location>
</feature>
<dbReference type="GO" id="GO:0005524">
    <property type="term" value="F:ATP binding"/>
    <property type="evidence" value="ECO:0007669"/>
    <property type="project" value="UniProtKB-UniRule"/>
</dbReference>
<comment type="subcellular location">
    <subcellularLocation>
        <location evidence="1 12">Nucleus</location>
    </subcellularLocation>
</comment>
<evidence type="ECO:0000256" key="13">
    <source>
        <dbReference type="SAM" id="MobiDB-lite"/>
    </source>
</evidence>
<dbReference type="Pfam" id="PF25361">
    <property type="entry name" value="AAA_lid_RFC1"/>
    <property type="match status" value="1"/>
</dbReference>
<dbReference type="InterPro" id="IPR013725">
    <property type="entry name" value="DNA_replication_fac_RFC1_C"/>
</dbReference>
<dbReference type="PROSITE" id="PS50172">
    <property type="entry name" value="BRCT"/>
    <property type="match status" value="1"/>
</dbReference>
<dbReference type="InterPro" id="IPR047854">
    <property type="entry name" value="RFC_lid"/>
</dbReference>
<evidence type="ECO:0000256" key="5">
    <source>
        <dbReference type="ARBA" id="ARBA00022705"/>
    </source>
</evidence>
<evidence type="ECO:0000256" key="6">
    <source>
        <dbReference type="ARBA" id="ARBA00022741"/>
    </source>
</evidence>
<dbReference type="FunFam" id="1.10.8.60:FF:000021">
    <property type="entry name" value="Replication factor C subunit 1"/>
    <property type="match status" value="1"/>
</dbReference>
<dbReference type="GO" id="GO:0005634">
    <property type="term" value="C:nucleus"/>
    <property type="evidence" value="ECO:0007669"/>
    <property type="project" value="UniProtKB-SubCell"/>
</dbReference>
<dbReference type="SUPFAM" id="SSF52113">
    <property type="entry name" value="BRCT domain"/>
    <property type="match status" value="1"/>
</dbReference>
<evidence type="ECO:0000313" key="15">
    <source>
        <dbReference type="Ensembl" id="ENSCCRP00015120161.1"/>
    </source>
</evidence>
<accession>A0A8C2GV23</accession>
<feature type="region of interest" description="Disordered" evidence="13">
    <location>
        <begin position="106"/>
        <end position="163"/>
    </location>
</feature>
<dbReference type="InterPro" id="IPR012178">
    <property type="entry name" value="RFC1"/>
</dbReference>
<dbReference type="Gene3D" id="1.10.8.60">
    <property type="match status" value="1"/>
</dbReference>
<evidence type="ECO:0000256" key="3">
    <source>
        <dbReference type="ARBA" id="ARBA00020401"/>
    </source>
</evidence>
<dbReference type="AlphaFoldDB" id="A0A8C2GV23"/>
<dbReference type="PIRSF" id="PIRSF036578">
    <property type="entry name" value="RFC1"/>
    <property type="match status" value="1"/>
</dbReference>
<dbReference type="GO" id="GO:0003677">
    <property type="term" value="F:DNA binding"/>
    <property type="evidence" value="ECO:0007669"/>
    <property type="project" value="UniProtKB-KW"/>
</dbReference>
<dbReference type="InterPro" id="IPR003959">
    <property type="entry name" value="ATPase_AAA_core"/>
</dbReference>
<keyword evidence="8" id="KW-0238">DNA-binding</keyword>
<dbReference type="Pfam" id="PF08519">
    <property type="entry name" value="RFC1"/>
    <property type="match status" value="1"/>
</dbReference>
<keyword evidence="5 12" id="KW-0235">DNA replication</keyword>
<comment type="similarity">
    <text evidence="2 12">Belongs to the activator 1 large subunit family.</text>
</comment>
<evidence type="ECO:0000256" key="1">
    <source>
        <dbReference type="ARBA" id="ARBA00004123"/>
    </source>
</evidence>
<keyword evidence="4" id="KW-0597">Phosphoprotein</keyword>
<dbReference type="Gene3D" id="1.20.272.10">
    <property type="match status" value="1"/>
</dbReference>
<dbReference type="SUPFAM" id="SSF48019">
    <property type="entry name" value="post-AAA+ oligomerization domain-like"/>
    <property type="match status" value="1"/>
</dbReference>
<sequence>MFVASERLNTPEITLYLVVLVSHLILDSEEEKKKEKKTKKSAKETDAPTAKKHPVTYVSDSGEGVNKCISACIIKCYEYDKHVLFFCPLFIFPDSDDTFMTLKKTRRKENGTAEGKKESGPGKAKQVSSSKSPTKSPNALSKGAAKSSQPTVSSKVAAPTPPKHMPISVADFFGSSSVQRSEKRMVASTSTKRKAPSQDTEESLSDEAIAKQLQMDEDMELEKKIHDDEEFARTLAMLDEAPSPKKVGKLSLVCLNTASSTDLNMHIDHFLLSLVCKPRASLSFQNKSPEDLEKKRANSSAYRNYLNREGPRALGSKEIPQGEENCLEGCVFVLTGVLESLERDDAKSLIERYGGKVTGNVSRKTTYLVLGRESGASKSEKAESFGTKIINEDELLDLIRTKPGKKSKYEIAAEAEVNKAVPINTPNKSFKGKSKPGSASKSGTLGASRSEVKKSLSFDQTKRASPVLYSTPENDGSSLLWVDKYRPRSLKNLIGQQGDQSCANKLLRWLQNWHKHHSGITKAPAKFGKFGSKDDGSGFKAALLSGPPGVGKTTTAALVCEELGYSYVEMNASCTRSKNSLKEVIAESLNNTSIKSFYTGASQTVSSKHVLIMDEVDGMAGNEDRGGIQEMIGLIKQSKIPIICMCNDRNHQKIRSLANYCYDLRFQRPRVEQIKGAVMSIAFKEGLKIPPPALNEVILASNQDIRQVLHNLSMWSAKDKVMTYDQAKADANSARKDMKLGPFDVCRKVFASGEESAHMTLIDKSDLFFHDYSLAPLFVQENYLHVRPAAAGGNLKNHLVLLSKTADSICDGDLVDKQIRSRQAWSLLPTQAIYASVLPGELMRGYMSQFPTFPSWLGKFSSAGKHSRIIQELASHMSLKTLSSKEAINLDYLPYLRSAVLEPLQSQGSEGAGQSVQLMDDYDLIKEDVDNMMEISTWGGQPDPYSKLDSKVKAAFTRAYNKESHLTPYSLQVVKKSRKGAVDPELIGELDGESQLQEEEEDNGVTSDAMIKVDITISHFDWPFNETRTLMLQNVK</sequence>
<evidence type="ECO:0000256" key="12">
    <source>
        <dbReference type="PIRNR" id="PIRNR036578"/>
    </source>
</evidence>
<feature type="compositionally biased region" description="Polar residues" evidence="13">
    <location>
        <begin position="126"/>
        <end position="139"/>
    </location>
</feature>
<dbReference type="PANTHER" id="PTHR23389">
    <property type="entry name" value="CHROMOSOME TRANSMISSION FIDELITY FACTOR 18"/>
    <property type="match status" value="1"/>
</dbReference>
<dbReference type="GO" id="GO:0006260">
    <property type="term" value="P:DNA replication"/>
    <property type="evidence" value="ECO:0007669"/>
    <property type="project" value="UniProtKB-KW"/>
</dbReference>
<dbReference type="SMART" id="SM00382">
    <property type="entry name" value="AAA"/>
    <property type="match status" value="1"/>
</dbReference>
<evidence type="ECO:0000256" key="7">
    <source>
        <dbReference type="ARBA" id="ARBA00022840"/>
    </source>
</evidence>
<evidence type="ECO:0000259" key="14">
    <source>
        <dbReference type="PROSITE" id="PS50172"/>
    </source>
</evidence>
<dbReference type="CDD" id="cd18140">
    <property type="entry name" value="HLD_clamp_RFC"/>
    <property type="match status" value="1"/>
</dbReference>
<dbReference type="GO" id="GO:0061860">
    <property type="term" value="F:DNA clamp unloader activity"/>
    <property type="evidence" value="ECO:0007669"/>
    <property type="project" value="TreeGrafter"/>
</dbReference>
<comment type="function">
    <text evidence="10">Subunit of the replication factor C (RFC) complex which acts during elongation of primed DNA templates by DNA polymerases delta and epsilon, and is necessary for ATP-dependent loading of proliferating cell nuclear antigen (PCNA) onto primed DNA. This subunit binds to the primer-template junction. Binds the PO-B transcription element as well as other GA rich DNA sequences. Can bind single- or double-stranded DNA.</text>
</comment>
<dbReference type="Ensembl" id="ENSCCRT00015123976.1">
    <property type="protein sequence ID" value="ENSCCRP00015120161.1"/>
    <property type="gene ID" value="ENSCCRG00015047303.1"/>
</dbReference>
<dbReference type="Gene3D" id="3.40.50.300">
    <property type="entry name" value="P-loop containing nucleotide triphosphate hydrolases"/>
    <property type="match status" value="1"/>
</dbReference>
<feature type="region of interest" description="Disordered" evidence="13">
    <location>
        <begin position="180"/>
        <end position="205"/>
    </location>
</feature>
<name>A0A8C2GV23_CYPCA</name>
<dbReference type="GO" id="GO:0003689">
    <property type="term" value="F:DNA clamp loader activity"/>
    <property type="evidence" value="ECO:0007669"/>
    <property type="project" value="UniProtKB-UniRule"/>
</dbReference>
<dbReference type="GO" id="GO:0005663">
    <property type="term" value="C:DNA replication factor C complex"/>
    <property type="evidence" value="ECO:0007669"/>
    <property type="project" value="InterPro"/>
</dbReference>
<dbReference type="FunFam" id="3.40.50.10190:FF:000001">
    <property type="entry name" value="Replication factor C subunit 1"/>
    <property type="match status" value="1"/>
</dbReference>
<dbReference type="CDD" id="cd00009">
    <property type="entry name" value="AAA"/>
    <property type="match status" value="1"/>
</dbReference>
<dbReference type="InterPro" id="IPR027417">
    <property type="entry name" value="P-loop_NTPase"/>
</dbReference>
<dbReference type="GO" id="GO:0016887">
    <property type="term" value="F:ATP hydrolysis activity"/>
    <property type="evidence" value="ECO:0007669"/>
    <property type="project" value="InterPro"/>
</dbReference>
<evidence type="ECO:0000256" key="10">
    <source>
        <dbReference type="ARBA" id="ARBA00054501"/>
    </source>
</evidence>
<dbReference type="Pfam" id="PF00004">
    <property type="entry name" value="AAA"/>
    <property type="match status" value="1"/>
</dbReference>
<dbReference type="FunFam" id="3.40.50.300:FF:000395">
    <property type="entry name" value="Replication factor C subunit 1"/>
    <property type="match status" value="1"/>
</dbReference>
<evidence type="ECO:0000256" key="11">
    <source>
        <dbReference type="ARBA" id="ARBA00064311"/>
    </source>
</evidence>
<dbReference type="InterPro" id="IPR001357">
    <property type="entry name" value="BRCT_dom"/>
</dbReference>
<protein>
    <recommendedName>
        <fullName evidence="3 12">Replication factor C subunit 1</fullName>
    </recommendedName>
</protein>
<dbReference type="CDD" id="cd17752">
    <property type="entry name" value="BRCT_RFC1"/>
    <property type="match status" value="1"/>
</dbReference>
<keyword evidence="9 12" id="KW-0539">Nucleus</keyword>
<keyword evidence="7 12" id="KW-0067">ATP-binding</keyword>
<proteinExistence type="inferred from homology"/>
<dbReference type="InterPro" id="IPR036420">
    <property type="entry name" value="BRCT_dom_sf"/>
</dbReference>
<feature type="compositionally biased region" description="Basic and acidic residues" evidence="13">
    <location>
        <begin position="108"/>
        <end position="120"/>
    </location>
</feature>
<dbReference type="Proteomes" id="UP000694700">
    <property type="component" value="Unplaced"/>
</dbReference>
<evidence type="ECO:0000313" key="16">
    <source>
        <dbReference type="Proteomes" id="UP000694700"/>
    </source>
</evidence>
<dbReference type="InterPro" id="IPR003593">
    <property type="entry name" value="AAA+_ATPase"/>
</dbReference>
<evidence type="ECO:0000256" key="4">
    <source>
        <dbReference type="ARBA" id="ARBA00022553"/>
    </source>
</evidence>
<feature type="region of interest" description="Disordered" evidence="13">
    <location>
        <begin position="423"/>
        <end position="458"/>
    </location>
</feature>
<dbReference type="GO" id="GO:0006281">
    <property type="term" value="P:DNA repair"/>
    <property type="evidence" value="ECO:0007669"/>
    <property type="project" value="InterPro"/>
</dbReference>
<reference evidence="15" key="1">
    <citation type="submission" date="2025-08" db="UniProtKB">
        <authorList>
            <consortium name="Ensembl"/>
        </authorList>
    </citation>
    <scope>IDENTIFICATION</scope>
</reference>
<dbReference type="InterPro" id="IPR008921">
    <property type="entry name" value="DNA_pol3_clamp-load_cplx_C"/>
</dbReference>
<dbReference type="Pfam" id="PF00533">
    <property type="entry name" value="BRCT"/>
    <property type="match status" value="1"/>
</dbReference>
<evidence type="ECO:0000256" key="8">
    <source>
        <dbReference type="ARBA" id="ARBA00023125"/>
    </source>
</evidence>
<dbReference type="SMART" id="SM00292">
    <property type="entry name" value="BRCT"/>
    <property type="match status" value="1"/>
</dbReference>
<dbReference type="SUPFAM" id="SSF52540">
    <property type="entry name" value="P-loop containing nucleoside triphosphate hydrolases"/>
    <property type="match status" value="1"/>
</dbReference>
<evidence type="ECO:0000256" key="2">
    <source>
        <dbReference type="ARBA" id="ARBA00006116"/>
    </source>
</evidence>
<feature type="domain" description="BRCT" evidence="14">
    <location>
        <begin position="322"/>
        <end position="402"/>
    </location>
</feature>
<organism evidence="15 16">
    <name type="scientific">Cyprinus carpio</name>
    <name type="common">Common carp</name>
    <dbReference type="NCBI Taxonomy" id="7962"/>
    <lineage>
        <taxon>Eukaryota</taxon>
        <taxon>Metazoa</taxon>
        <taxon>Chordata</taxon>
        <taxon>Craniata</taxon>
        <taxon>Vertebrata</taxon>
        <taxon>Euteleostomi</taxon>
        <taxon>Actinopterygii</taxon>
        <taxon>Neopterygii</taxon>
        <taxon>Teleostei</taxon>
        <taxon>Ostariophysi</taxon>
        <taxon>Cypriniformes</taxon>
        <taxon>Cyprinidae</taxon>
        <taxon>Cyprininae</taxon>
        <taxon>Cyprinus</taxon>
    </lineage>
</organism>
<comment type="subunit">
    <text evidence="11">Large subunit of the RFC complex, an heteropentameric complex consisting of RFC1 and four small subunits RFC2, RFC3, RFC4 and RFC5; the RFC complex interacts with PCNA and the interaction involves RFC1.</text>
</comment>
<dbReference type="PANTHER" id="PTHR23389:SF6">
    <property type="entry name" value="REPLICATION FACTOR C SUBUNIT 1"/>
    <property type="match status" value="1"/>
</dbReference>
<dbReference type="Gene3D" id="3.40.50.10190">
    <property type="entry name" value="BRCT domain"/>
    <property type="match status" value="1"/>
</dbReference>